<dbReference type="InterPro" id="IPR032710">
    <property type="entry name" value="NTF2-like_dom_sf"/>
</dbReference>
<evidence type="ECO:0000313" key="2">
    <source>
        <dbReference type="Proteomes" id="UP001196413"/>
    </source>
</evidence>
<dbReference type="PANTHER" id="PTHR10721">
    <property type="entry name" value="MITOCHONDRIAL IMPORT INNER MEMBRANE TRANSLOCASE SUBUNIT TIM44"/>
    <property type="match status" value="1"/>
</dbReference>
<dbReference type="PANTHER" id="PTHR10721:SF1">
    <property type="entry name" value="MITOCHONDRIAL IMPORT INNER MEMBRANE TRANSLOCASE SUBUNIT TIM44"/>
    <property type="match status" value="1"/>
</dbReference>
<keyword evidence="2" id="KW-1185">Reference proteome</keyword>
<name>A0AAD5MKA9_PARTN</name>
<dbReference type="Gene3D" id="3.10.450.240">
    <property type="match status" value="1"/>
</dbReference>
<dbReference type="GO" id="GO:0051087">
    <property type="term" value="F:protein-folding chaperone binding"/>
    <property type="evidence" value="ECO:0007669"/>
    <property type="project" value="TreeGrafter"/>
</dbReference>
<dbReference type="Proteomes" id="UP001196413">
    <property type="component" value="Unassembled WGS sequence"/>
</dbReference>
<sequence length="162" mass="18759">MRSTYVPRRPNPMMIQPSFIDNLNHRMSASLLETDRIRWNSGETNPHRKGFMGNLIHNVKEKLEKNIELKKIVKKETLKSSQIVKAKLEELTDHLNKSMKTVKDEMGNITDVRMYSRPGGESQVSEVLTEIAKIDPPLDKGEWLRFCEKKVIPNELEAFIRG</sequence>
<dbReference type="GO" id="GO:0005743">
    <property type="term" value="C:mitochondrial inner membrane"/>
    <property type="evidence" value="ECO:0007669"/>
    <property type="project" value="TreeGrafter"/>
</dbReference>
<accession>A0AAD5MKA9</accession>
<dbReference type="GO" id="GO:0030150">
    <property type="term" value="P:protein import into mitochondrial matrix"/>
    <property type="evidence" value="ECO:0007669"/>
    <property type="project" value="TreeGrafter"/>
</dbReference>
<dbReference type="EMBL" id="JAHQIW010003202">
    <property type="protein sequence ID" value="KAJ1357618.1"/>
    <property type="molecule type" value="Genomic_DNA"/>
</dbReference>
<proteinExistence type="predicted"/>
<dbReference type="InterPro" id="IPR039544">
    <property type="entry name" value="Tim44-like"/>
</dbReference>
<gene>
    <name evidence="1" type="ORF">KIN20_015799</name>
</gene>
<reference evidence="1" key="1">
    <citation type="submission" date="2021-06" db="EMBL/GenBank/DDBJ databases">
        <title>Parelaphostrongylus tenuis whole genome reference sequence.</title>
        <authorList>
            <person name="Garwood T.J."/>
            <person name="Larsen P.A."/>
            <person name="Fountain-Jones N.M."/>
            <person name="Garbe J.R."/>
            <person name="Macchietto M.G."/>
            <person name="Kania S.A."/>
            <person name="Gerhold R.W."/>
            <person name="Richards J.E."/>
            <person name="Wolf T.M."/>
        </authorList>
    </citation>
    <scope>NUCLEOTIDE SEQUENCE</scope>
    <source>
        <strain evidence="1">MNPRO001-30</strain>
        <tissue evidence="1">Meninges</tissue>
    </source>
</reference>
<dbReference type="AlphaFoldDB" id="A0AAD5MKA9"/>
<protein>
    <submittedName>
        <fullName evidence="1">Uncharacterized protein</fullName>
    </submittedName>
</protein>
<evidence type="ECO:0000313" key="1">
    <source>
        <dbReference type="EMBL" id="KAJ1357618.1"/>
    </source>
</evidence>
<organism evidence="1 2">
    <name type="scientific">Parelaphostrongylus tenuis</name>
    <name type="common">Meningeal worm</name>
    <dbReference type="NCBI Taxonomy" id="148309"/>
    <lineage>
        <taxon>Eukaryota</taxon>
        <taxon>Metazoa</taxon>
        <taxon>Ecdysozoa</taxon>
        <taxon>Nematoda</taxon>
        <taxon>Chromadorea</taxon>
        <taxon>Rhabditida</taxon>
        <taxon>Rhabditina</taxon>
        <taxon>Rhabditomorpha</taxon>
        <taxon>Strongyloidea</taxon>
        <taxon>Metastrongylidae</taxon>
        <taxon>Parelaphostrongylus</taxon>
    </lineage>
</organism>
<comment type="caution">
    <text evidence="1">The sequence shown here is derived from an EMBL/GenBank/DDBJ whole genome shotgun (WGS) entry which is preliminary data.</text>
</comment>
<dbReference type="SUPFAM" id="SSF54427">
    <property type="entry name" value="NTF2-like"/>
    <property type="match status" value="1"/>
</dbReference>